<evidence type="ECO:0000313" key="1">
    <source>
        <dbReference type="EMBL" id="NGP78051.1"/>
    </source>
</evidence>
<dbReference type="Proteomes" id="UP000473278">
    <property type="component" value="Unassembled WGS sequence"/>
</dbReference>
<reference evidence="1 2" key="1">
    <citation type="submission" date="2020-02" db="EMBL/GenBank/DDBJ databases">
        <title>Balneolaceae bacterium YR4-1, complete genome.</title>
        <authorList>
            <person name="Li Y."/>
            <person name="Wu S."/>
        </authorList>
    </citation>
    <scope>NUCLEOTIDE SEQUENCE [LARGE SCALE GENOMIC DNA]</scope>
    <source>
        <strain evidence="1 2">YR4-1</strain>
    </source>
</reference>
<dbReference type="RefSeq" id="WP_165143784.1">
    <property type="nucleotide sequence ID" value="NZ_JAALLT010000005.1"/>
</dbReference>
<keyword evidence="2" id="KW-1185">Reference proteome</keyword>
<name>A0A6M1SRK8_9BACT</name>
<sequence length="133" mass="15084">MDYNSNKTVPFIIPEINNGFQQAEGLLKVNKEQLELEFEVKDSILGVIKSGLKETVIPFSELKSIEFKKGWFSTKIILNGTSMKTFKDLPGSELASCTLKVKRKHRDEAETLISQARLQLSEYKLDQFDKNAG</sequence>
<dbReference type="AlphaFoldDB" id="A0A6M1SRK8"/>
<proteinExistence type="predicted"/>
<organism evidence="1 2">
    <name type="scientific">Halalkalibaculum roseum</name>
    <dbReference type="NCBI Taxonomy" id="2709311"/>
    <lineage>
        <taxon>Bacteria</taxon>
        <taxon>Pseudomonadati</taxon>
        <taxon>Balneolota</taxon>
        <taxon>Balneolia</taxon>
        <taxon>Balneolales</taxon>
        <taxon>Balneolaceae</taxon>
        <taxon>Halalkalibaculum</taxon>
    </lineage>
</organism>
<comment type="caution">
    <text evidence="1">The sequence shown here is derived from an EMBL/GenBank/DDBJ whole genome shotgun (WGS) entry which is preliminary data.</text>
</comment>
<accession>A0A6M1SRK8</accession>
<dbReference type="EMBL" id="JAALLT010000005">
    <property type="protein sequence ID" value="NGP78051.1"/>
    <property type="molecule type" value="Genomic_DNA"/>
</dbReference>
<gene>
    <name evidence="1" type="ORF">G3570_15485</name>
</gene>
<evidence type="ECO:0000313" key="2">
    <source>
        <dbReference type="Proteomes" id="UP000473278"/>
    </source>
</evidence>
<protein>
    <submittedName>
        <fullName evidence="1">Uncharacterized protein</fullName>
    </submittedName>
</protein>